<dbReference type="Proteomes" id="UP000033987">
    <property type="component" value="Unassembled WGS sequence"/>
</dbReference>
<organism evidence="1 2">
    <name type="scientific">Methanosarcina mazei</name>
    <name type="common">Methanosarcina frisia</name>
    <dbReference type="NCBI Taxonomy" id="2209"/>
    <lineage>
        <taxon>Archaea</taxon>
        <taxon>Methanobacteriati</taxon>
        <taxon>Methanobacteriota</taxon>
        <taxon>Stenosarchaea group</taxon>
        <taxon>Methanomicrobia</taxon>
        <taxon>Methanosarcinales</taxon>
        <taxon>Methanosarcinaceae</taxon>
        <taxon>Methanosarcina</taxon>
    </lineage>
</organism>
<dbReference type="AlphaFoldDB" id="A0A0F8P2F5"/>
<reference evidence="1 2" key="1">
    <citation type="journal article" date="2015" name="ISME J.">
        <title>Genomic and phenotypic differentiation among Methanosarcina mazei populations from Columbia River sediment.</title>
        <authorList>
            <person name="Youngblut N.D."/>
            <person name="Wirth J.S."/>
            <person name="Henriksen J.R."/>
            <person name="Smith M."/>
            <person name="Simon H."/>
            <person name="Metcalf W.W."/>
            <person name="Whitaker R.J."/>
        </authorList>
    </citation>
    <scope>NUCLEOTIDE SEQUENCE [LARGE SCALE GENOMIC DNA]</scope>
    <source>
        <strain evidence="1 2">1.F.A.1B.4</strain>
    </source>
</reference>
<dbReference type="EMBL" id="JJQC01000028">
    <property type="protein sequence ID" value="KKH24336.1"/>
    <property type="molecule type" value="Genomic_DNA"/>
</dbReference>
<comment type="caution">
    <text evidence="1">The sequence shown here is derived from an EMBL/GenBank/DDBJ whole genome shotgun (WGS) entry which is preliminary data.</text>
</comment>
<accession>A0A0F8P2F5</accession>
<gene>
    <name evidence="1" type="ORF">DU65_03555</name>
</gene>
<sequence length="98" mass="11485">KRTEMDVTAIRIIGHRVEKHPLRIIFEKNIQGTNMVPRIVTRELYKSVGQKHMIVRAHSDPQGNKANYRNCQGIRQAGLYSRLERCCRMILRIHSNSF</sequence>
<protein>
    <submittedName>
        <fullName evidence="1">Uncharacterized protein</fullName>
    </submittedName>
</protein>
<feature type="non-terminal residue" evidence="1">
    <location>
        <position position="1"/>
    </location>
</feature>
<name>A0A0F8P2F5_METMZ</name>
<proteinExistence type="predicted"/>
<evidence type="ECO:0000313" key="1">
    <source>
        <dbReference type="EMBL" id="KKH24336.1"/>
    </source>
</evidence>
<evidence type="ECO:0000313" key="2">
    <source>
        <dbReference type="Proteomes" id="UP000033987"/>
    </source>
</evidence>